<dbReference type="PANTHER" id="PTHR43482:SF2">
    <property type="entry name" value="ZINC-BINDING DEHYDROGENASE FAMILY, PUTATIVE (AFU_ORTHOLOGUE AFUA_3G15030)-RELATED"/>
    <property type="match status" value="1"/>
</dbReference>
<dbReference type="InterPro" id="IPR052585">
    <property type="entry name" value="Lipid_raft_assoc_Zn_ADH"/>
</dbReference>
<dbReference type="SUPFAM" id="SSF51735">
    <property type="entry name" value="NAD(P)-binding Rossmann-fold domains"/>
    <property type="match status" value="1"/>
</dbReference>
<dbReference type="Gene3D" id="3.40.50.720">
    <property type="entry name" value="NAD(P)-binding Rossmann-like Domain"/>
    <property type="match status" value="1"/>
</dbReference>
<dbReference type="SUPFAM" id="SSF50129">
    <property type="entry name" value="GroES-like"/>
    <property type="match status" value="1"/>
</dbReference>
<evidence type="ECO:0000313" key="5">
    <source>
        <dbReference type="Proteomes" id="UP001172159"/>
    </source>
</evidence>
<reference evidence="4" key="1">
    <citation type="submission" date="2023-06" db="EMBL/GenBank/DDBJ databases">
        <title>Genome-scale phylogeny and comparative genomics of the fungal order Sordariales.</title>
        <authorList>
            <consortium name="Lawrence Berkeley National Laboratory"/>
            <person name="Hensen N."/>
            <person name="Bonometti L."/>
            <person name="Westerberg I."/>
            <person name="Brannstrom I.O."/>
            <person name="Guillou S."/>
            <person name="Cros-Aarteil S."/>
            <person name="Calhoun S."/>
            <person name="Haridas S."/>
            <person name="Kuo A."/>
            <person name="Mondo S."/>
            <person name="Pangilinan J."/>
            <person name="Riley R."/>
            <person name="Labutti K."/>
            <person name="Andreopoulos B."/>
            <person name="Lipzen A."/>
            <person name="Chen C."/>
            <person name="Yanf M."/>
            <person name="Daum C."/>
            <person name="Ng V."/>
            <person name="Clum A."/>
            <person name="Steindorff A."/>
            <person name="Ohm R."/>
            <person name="Martin F."/>
            <person name="Silar P."/>
            <person name="Natvig D."/>
            <person name="Lalanne C."/>
            <person name="Gautier V."/>
            <person name="Ament-Velasquez S.L."/>
            <person name="Kruys A."/>
            <person name="Hutchinson M.I."/>
            <person name="Powell A.J."/>
            <person name="Barry K."/>
            <person name="Miller A.N."/>
            <person name="Grigoriev I.V."/>
            <person name="Debuchy R."/>
            <person name="Gladieux P."/>
            <person name="Thoren M.H."/>
            <person name="Johannesson H."/>
        </authorList>
    </citation>
    <scope>NUCLEOTIDE SEQUENCE</scope>
    <source>
        <strain evidence="4">CBS 540.89</strain>
    </source>
</reference>
<dbReference type="CDD" id="cd08249">
    <property type="entry name" value="enoyl_reductase_like"/>
    <property type="match status" value="1"/>
</dbReference>
<gene>
    <name evidence="4" type="ORF">B0T21DRAFT_416430</name>
</gene>
<dbReference type="AlphaFoldDB" id="A0AA39ZY12"/>
<name>A0AA39ZY12_9PEZI</name>
<evidence type="ECO:0000256" key="1">
    <source>
        <dbReference type="ARBA" id="ARBA00008072"/>
    </source>
</evidence>
<dbReference type="EMBL" id="JAUKTV010000020">
    <property type="protein sequence ID" value="KAK0705737.1"/>
    <property type="molecule type" value="Genomic_DNA"/>
</dbReference>
<proteinExistence type="inferred from homology"/>
<dbReference type="GO" id="GO:0016651">
    <property type="term" value="F:oxidoreductase activity, acting on NAD(P)H"/>
    <property type="evidence" value="ECO:0007669"/>
    <property type="project" value="InterPro"/>
</dbReference>
<dbReference type="Pfam" id="PF08240">
    <property type="entry name" value="ADH_N"/>
    <property type="match status" value="1"/>
</dbReference>
<comment type="caution">
    <text evidence="4">The sequence shown here is derived from an EMBL/GenBank/DDBJ whole genome shotgun (WGS) entry which is preliminary data.</text>
</comment>
<dbReference type="SMART" id="SM00829">
    <property type="entry name" value="PKS_ER"/>
    <property type="match status" value="1"/>
</dbReference>
<dbReference type="InterPro" id="IPR047122">
    <property type="entry name" value="Trans-enoyl_RdTase-like"/>
</dbReference>
<accession>A0AA39ZY12</accession>
<evidence type="ECO:0000256" key="2">
    <source>
        <dbReference type="ARBA" id="ARBA00023002"/>
    </source>
</evidence>
<sequence length="448" mass="48537">MSGTSFLRKMSLHKFRKSLSSPKLDSLNITETETVPAQPDEPFTPPPETQTVLLLHAARQPYELTDDYPVPQLQDEHEVLVRTQAIGLNPIDWKAPDFNFAIPTLPYISGRELAGTVIRPPSSPSSRLQEKDRVLVISTDYRDLRKAAYQEYVVALDYNTVRLPPSLTIEQGSTLGVAFVAAALALGVCAGLDFSHVLGGPDLYSLVRDLPADKLAEDIRAECLDSIRSHERAQKGDWLAVWGGSSTSANLTIQLAKLAGLKTVAVVDKAKHGLRLANHKAIRTDLLVDSHDPDRAVAIIRGNLKGKLRFGIDTRGRESATSLLQALSPDNLGGGEQTVVVKEGEAPPSPPSTPHDSTLLSAHLIGLTGLPKQTAPEGTLFHTVPIKLFHEVPAVGEALVSWLERLLKEGLVQPPEIIDVESGLASVNKALDRMRKGEISGGKLVVRV</sequence>
<keyword evidence="5" id="KW-1185">Reference proteome</keyword>
<evidence type="ECO:0000313" key="4">
    <source>
        <dbReference type="EMBL" id="KAK0705737.1"/>
    </source>
</evidence>
<comment type="similarity">
    <text evidence="1">Belongs to the zinc-containing alcohol dehydrogenase family.</text>
</comment>
<dbReference type="PANTHER" id="PTHR43482">
    <property type="entry name" value="PROTEIN AST1-RELATED"/>
    <property type="match status" value="1"/>
</dbReference>
<dbReference type="InterPro" id="IPR013154">
    <property type="entry name" value="ADH-like_N"/>
</dbReference>
<dbReference type="InterPro" id="IPR020843">
    <property type="entry name" value="ER"/>
</dbReference>
<dbReference type="InterPro" id="IPR011032">
    <property type="entry name" value="GroES-like_sf"/>
</dbReference>
<protein>
    <submittedName>
        <fullName evidence="4">Chaperonin 10-like protein</fullName>
    </submittedName>
</protein>
<evidence type="ECO:0000259" key="3">
    <source>
        <dbReference type="SMART" id="SM00829"/>
    </source>
</evidence>
<keyword evidence="2" id="KW-0560">Oxidoreductase</keyword>
<dbReference type="Gene3D" id="3.90.180.10">
    <property type="entry name" value="Medium-chain alcohol dehydrogenases, catalytic domain"/>
    <property type="match status" value="1"/>
</dbReference>
<organism evidence="4 5">
    <name type="scientific">Apiosordaria backusii</name>
    <dbReference type="NCBI Taxonomy" id="314023"/>
    <lineage>
        <taxon>Eukaryota</taxon>
        <taxon>Fungi</taxon>
        <taxon>Dikarya</taxon>
        <taxon>Ascomycota</taxon>
        <taxon>Pezizomycotina</taxon>
        <taxon>Sordariomycetes</taxon>
        <taxon>Sordariomycetidae</taxon>
        <taxon>Sordariales</taxon>
        <taxon>Lasiosphaeriaceae</taxon>
        <taxon>Apiosordaria</taxon>
    </lineage>
</organism>
<feature type="domain" description="Enoyl reductase (ER)" evidence="3">
    <location>
        <begin position="57"/>
        <end position="446"/>
    </location>
</feature>
<dbReference type="Proteomes" id="UP001172159">
    <property type="component" value="Unassembled WGS sequence"/>
</dbReference>
<dbReference type="InterPro" id="IPR036291">
    <property type="entry name" value="NAD(P)-bd_dom_sf"/>
</dbReference>